<organism evidence="5">
    <name type="scientific">Anthurium amnicola</name>
    <dbReference type="NCBI Taxonomy" id="1678845"/>
    <lineage>
        <taxon>Eukaryota</taxon>
        <taxon>Viridiplantae</taxon>
        <taxon>Streptophyta</taxon>
        <taxon>Embryophyta</taxon>
        <taxon>Tracheophyta</taxon>
        <taxon>Spermatophyta</taxon>
        <taxon>Magnoliopsida</taxon>
        <taxon>Liliopsida</taxon>
        <taxon>Araceae</taxon>
        <taxon>Pothoideae</taxon>
        <taxon>Potheae</taxon>
        <taxon>Anthurium</taxon>
    </lineage>
</organism>
<dbReference type="InterPro" id="IPR036514">
    <property type="entry name" value="SGNH_hydro_sf"/>
</dbReference>
<evidence type="ECO:0000256" key="4">
    <source>
        <dbReference type="ARBA" id="ARBA00023180"/>
    </source>
</evidence>
<dbReference type="GO" id="GO:0016788">
    <property type="term" value="F:hydrolase activity, acting on ester bonds"/>
    <property type="evidence" value="ECO:0007669"/>
    <property type="project" value="InterPro"/>
</dbReference>
<dbReference type="InterPro" id="IPR001087">
    <property type="entry name" value="GDSL"/>
</dbReference>
<evidence type="ECO:0000313" key="5">
    <source>
        <dbReference type="EMBL" id="JAT45708.1"/>
    </source>
</evidence>
<proteinExistence type="inferred from homology"/>
<feature type="non-terminal residue" evidence="5">
    <location>
        <position position="1"/>
    </location>
</feature>
<keyword evidence="2" id="KW-0732">Signal</keyword>
<dbReference type="CDD" id="cd01837">
    <property type="entry name" value="SGNH_plant_lipase_like"/>
    <property type="match status" value="1"/>
</dbReference>
<dbReference type="SUPFAM" id="SSF52266">
    <property type="entry name" value="SGNH hydrolase"/>
    <property type="match status" value="1"/>
</dbReference>
<dbReference type="PANTHER" id="PTHR22835">
    <property type="entry name" value="ZINC FINGER FYVE DOMAIN CONTAINING PROTEIN"/>
    <property type="match status" value="1"/>
</dbReference>
<name>A0A1D1XTJ3_9ARAE</name>
<accession>A0A1D1XTJ3</accession>
<evidence type="ECO:0000256" key="2">
    <source>
        <dbReference type="ARBA" id="ARBA00022729"/>
    </source>
</evidence>
<evidence type="ECO:0000256" key="1">
    <source>
        <dbReference type="ARBA" id="ARBA00008668"/>
    </source>
</evidence>
<dbReference type="EMBL" id="GDJX01022228">
    <property type="protein sequence ID" value="JAT45708.1"/>
    <property type="molecule type" value="Transcribed_RNA"/>
</dbReference>
<dbReference type="Gene3D" id="3.40.50.1110">
    <property type="entry name" value="SGNH hydrolase"/>
    <property type="match status" value="1"/>
</dbReference>
<dbReference type="PANTHER" id="PTHR22835:SF659">
    <property type="entry name" value="GDSL LIPASE_ACYLHYDROLASE, PUTATIVE (AFU_ORTHOLOGUE AFUA_2G00510)-RELATED"/>
    <property type="match status" value="1"/>
</dbReference>
<dbReference type="InterPro" id="IPR035669">
    <property type="entry name" value="SGNH_plant_lipase-like"/>
</dbReference>
<reference evidence="5" key="1">
    <citation type="submission" date="2015-07" db="EMBL/GenBank/DDBJ databases">
        <title>Transcriptome Assembly of Anthurium amnicola.</title>
        <authorList>
            <person name="Suzuki J."/>
        </authorList>
    </citation>
    <scope>NUCLEOTIDE SEQUENCE</scope>
</reference>
<dbReference type="AlphaFoldDB" id="A0A1D1XTJ3"/>
<keyword evidence="4" id="KW-0325">Glycoprotein</keyword>
<gene>
    <name evidence="5" type="primary">At5g45910_4</name>
    <name evidence="5" type="ORF">g.58875</name>
</gene>
<keyword evidence="3" id="KW-0378">Hydrolase</keyword>
<sequence>TIKRLRHKAIEEMIELCQEPPTNHIYLTVVINSSNRSMATSPPRRLSLLVKGFLLVTSLLSHGGLLCADDKTRPRYASIFSFGDSLADTGNLLLSGPLPFPSISRLPYGMTYFGHPTGRCSDGRLVVDFIAEAFGVPLLPPYLARGQSFHRGVNFAVAGATALDPAFFLERGIISNLWTNSSLSVQLGWFEALKPSLCRTPAECKTYLNASLFLVGEIGGNDYNYAFVSGKSLTEVRSYVPTVVEAISNATEKLVQQGAVELMVPGNLPVGCSSVYLTLFHSPNKEDYDGRSGCLKELNEFAEYHNALLQRALDGLRRKYPGTRIIYADYYASVIRFAHSPKHFGFGNGALRTCCGGGGPYNFNVSARCGHPGSSPCTNPTAYVNWDGFHLTESAYHSIATSLIQGPYTTPPLVPHY</sequence>
<protein>
    <submittedName>
        <fullName evidence="5">GDSL esterase/lipase At5g45910</fullName>
    </submittedName>
</protein>
<dbReference type="Pfam" id="PF00657">
    <property type="entry name" value="Lipase_GDSL"/>
    <property type="match status" value="1"/>
</dbReference>
<comment type="similarity">
    <text evidence="1">Belongs to the 'GDSL' lipolytic enzyme family.</text>
</comment>
<evidence type="ECO:0000256" key="3">
    <source>
        <dbReference type="ARBA" id="ARBA00022801"/>
    </source>
</evidence>